<dbReference type="AlphaFoldDB" id="A0A9D6V6W7"/>
<gene>
    <name evidence="1" type="ORF">HY912_19635</name>
</gene>
<name>A0A9D6V6W7_9BACT</name>
<accession>A0A9D6V6W7</accession>
<dbReference type="EMBL" id="JACRDE010000510">
    <property type="protein sequence ID" value="MBI5251710.1"/>
    <property type="molecule type" value="Genomic_DNA"/>
</dbReference>
<organism evidence="1 2">
    <name type="scientific">Desulfomonile tiedjei</name>
    <dbReference type="NCBI Taxonomy" id="2358"/>
    <lineage>
        <taxon>Bacteria</taxon>
        <taxon>Pseudomonadati</taxon>
        <taxon>Thermodesulfobacteriota</taxon>
        <taxon>Desulfomonilia</taxon>
        <taxon>Desulfomonilales</taxon>
        <taxon>Desulfomonilaceae</taxon>
        <taxon>Desulfomonile</taxon>
    </lineage>
</organism>
<sequence length="35" mass="3980">RPSNLEADMAALMSPDDAFRAFIKEEIGKIEEQKK</sequence>
<comment type="caution">
    <text evidence="1">The sequence shown here is derived from an EMBL/GenBank/DDBJ whole genome shotgun (WGS) entry which is preliminary data.</text>
</comment>
<feature type="non-terminal residue" evidence="1">
    <location>
        <position position="1"/>
    </location>
</feature>
<protein>
    <submittedName>
        <fullName evidence="1">Glycine cleavage system protein H</fullName>
    </submittedName>
</protein>
<proteinExistence type="predicted"/>
<evidence type="ECO:0000313" key="2">
    <source>
        <dbReference type="Proteomes" id="UP000807825"/>
    </source>
</evidence>
<reference evidence="1" key="1">
    <citation type="submission" date="2020-07" db="EMBL/GenBank/DDBJ databases">
        <title>Huge and variable diversity of episymbiotic CPR bacteria and DPANN archaea in groundwater ecosystems.</title>
        <authorList>
            <person name="He C.Y."/>
            <person name="Keren R."/>
            <person name="Whittaker M."/>
            <person name="Farag I.F."/>
            <person name="Doudna J."/>
            <person name="Cate J.H.D."/>
            <person name="Banfield J.F."/>
        </authorList>
    </citation>
    <scope>NUCLEOTIDE SEQUENCE</scope>
    <source>
        <strain evidence="1">NC_groundwater_1664_Pr3_B-0.1um_52_9</strain>
    </source>
</reference>
<dbReference type="Proteomes" id="UP000807825">
    <property type="component" value="Unassembled WGS sequence"/>
</dbReference>
<evidence type="ECO:0000313" key="1">
    <source>
        <dbReference type="EMBL" id="MBI5251710.1"/>
    </source>
</evidence>